<dbReference type="PANTHER" id="PTHR12213:SF0">
    <property type="entry name" value="CORRINOID ADENOSYLTRANSFERASE MMAB"/>
    <property type="match status" value="1"/>
</dbReference>
<feature type="domain" description="Cobalamin adenosyltransferase-like" evidence="4">
    <location>
        <begin position="5"/>
        <end position="46"/>
    </location>
</feature>
<accession>T1A6N9</accession>
<dbReference type="InterPro" id="IPR016030">
    <property type="entry name" value="CblAdoTrfase-like"/>
</dbReference>
<organism evidence="5">
    <name type="scientific">mine drainage metagenome</name>
    <dbReference type="NCBI Taxonomy" id="410659"/>
    <lineage>
        <taxon>unclassified sequences</taxon>
        <taxon>metagenomes</taxon>
        <taxon>ecological metagenomes</taxon>
    </lineage>
</organism>
<dbReference type="Pfam" id="PF01923">
    <property type="entry name" value="Cob_adeno_trans"/>
    <property type="match status" value="1"/>
</dbReference>
<feature type="non-terminal residue" evidence="5">
    <location>
        <position position="46"/>
    </location>
</feature>
<dbReference type="GO" id="GO:0005524">
    <property type="term" value="F:ATP binding"/>
    <property type="evidence" value="ECO:0007669"/>
    <property type="project" value="UniProtKB-KW"/>
</dbReference>
<keyword evidence="1 5" id="KW-0808">Transferase</keyword>
<name>T1A6N9_9ZZZZ</name>
<dbReference type="Gene3D" id="1.20.1200.10">
    <property type="entry name" value="Cobalamin adenosyltransferase-like"/>
    <property type="match status" value="1"/>
</dbReference>
<reference evidence="5" key="1">
    <citation type="submission" date="2013-08" db="EMBL/GenBank/DDBJ databases">
        <authorList>
            <person name="Mendez C."/>
            <person name="Richter M."/>
            <person name="Ferrer M."/>
            <person name="Sanchez J."/>
        </authorList>
    </citation>
    <scope>NUCLEOTIDE SEQUENCE</scope>
</reference>
<evidence type="ECO:0000313" key="5">
    <source>
        <dbReference type="EMBL" id="EQD56341.1"/>
    </source>
</evidence>
<sequence length="46" mass="4717">MSIYYTGTGDKGETNTLSDKRVSKASGIIEAIGAVDELNSAIGVAL</sequence>
<dbReference type="InterPro" id="IPR036451">
    <property type="entry name" value="CblAdoTrfase-like_sf"/>
</dbReference>
<evidence type="ECO:0000256" key="1">
    <source>
        <dbReference type="ARBA" id="ARBA00022679"/>
    </source>
</evidence>
<dbReference type="SUPFAM" id="SSF89028">
    <property type="entry name" value="Cobalamin adenosyltransferase-like"/>
    <property type="match status" value="1"/>
</dbReference>
<dbReference type="PANTHER" id="PTHR12213">
    <property type="entry name" value="CORRINOID ADENOSYLTRANSFERASE"/>
    <property type="match status" value="1"/>
</dbReference>
<comment type="caution">
    <text evidence="5">The sequence shown here is derived from an EMBL/GenBank/DDBJ whole genome shotgun (WGS) entry which is preliminary data.</text>
</comment>
<evidence type="ECO:0000256" key="2">
    <source>
        <dbReference type="ARBA" id="ARBA00022741"/>
    </source>
</evidence>
<dbReference type="GO" id="GO:0008817">
    <property type="term" value="F:corrinoid adenosyltransferase activity"/>
    <property type="evidence" value="ECO:0007669"/>
    <property type="project" value="UniProtKB-EC"/>
</dbReference>
<keyword evidence="3" id="KW-0067">ATP-binding</keyword>
<keyword evidence="2" id="KW-0547">Nucleotide-binding</keyword>
<dbReference type="AlphaFoldDB" id="T1A6N9"/>
<proteinExistence type="predicted"/>
<reference evidence="5" key="2">
    <citation type="journal article" date="2014" name="ISME J.">
        <title>Microbial stratification in low pH oxic and suboxic macroscopic growths along an acid mine drainage.</title>
        <authorList>
            <person name="Mendez-Garcia C."/>
            <person name="Mesa V."/>
            <person name="Sprenger R.R."/>
            <person name="Richter M."/>
            <person name="Diez M.S."/>
            <person name="Solano J."/>
            <person name="Bargiela R."/>
            <person name="Golyshina O.V."/>
            <person name="Manteca A."/>
            <person name="Ramos J.L."/>
            <person name="Gallego J.R."/>
            <person name="Llorente I."/>
            <person name="Martins Dos Santos V.A."/>
            <person name="Jensen O.N."/>
            <person name="Pelaez A.I."/>
            <person name="Sanchez J."/>
            <person name="Ferrer M."/>
        </authorList>
    </citation>
    <scope>NUCLEOTIDE SEQUENCE</scope>
</reference>
<evidence type="ECO:0000259" key="4">
    <source>
        <dbReference type="Pfam" id="PF01923"/>
    </source>
</evidence>
<dbReference type="InterPro" id="IPR029499">
    <property type="entry name" value="PduO-typ"/>
</dbReference>
<dbReference type="EMBL" id="AUZZ01003675">
    <property type="protein sequence ID" value="EQD56341.1"/>
    <property type="molecule type" value="Genomic_DNA"/>
</dbReference>
<protein>
    <submittedName>
        <fullName evidence="5">ATP/cobalamin adenosyltransferase</fullName>
        <ecNumber evidence="5">2.5.1.17</ecNumber>
    </submittedName>
</protein>
<evidence type="ECO:0000256" key="3">
    <source>
        <dbReference type="ARBA" id="ARBA00022840"/>
    </source>
</evidence>
<gene>
    <name evidence="5" type="ORF">B2A_05302</name>
</gene>
<dbReference type="EC" id="2.5.1.17" evidence="5"/>